<dbReference type="InterPro" id="IPR001188">
    <property type="entry name" value="Sperm_putr-bd"/>
</dbReference>
<organism evidence="6 7">
    <name type="scientific">Acholeplasma hippikon</name>
    <dbReference type="NCBI Taxonomy" id="264636"/>
    <lineage>
        <taxon>Bacteria</taxon>
        <taxon>Bacillati</taxon>
        <taxon>Mycoplasmatota</taxon>
        <taxon>Mollicutes</taxon>
        <taxon>Acholeplasmatales</taxon>
        <taxon>Acholeplasmataceae</taxon>
        <taxon>Acholeplasma</taxon>
    </lineage>
</organism>
<dbReference type="RefSeq" id="WP_035368409.1">
    <property type="nucleotide sequence ID" value="NZ_LR215050.1"/>
</dbReference>
<dbReference type="InterPro" id="IPR006059">
    <property type="entry name" value="SBP"/>
</dbReference>
<dbReference type="AlphaFoldDB" id="A0A449BK12"/>
<keyword evidence="7" id="KW-1185">Reference proteome</keyword>
<evidence type="ECO:0000256" key="4">
    <source>
        <dbReference type="ARBA" id="ARBA00022764"/>
    </source>
</evidence>
<evidence type="ECO:0000313" key="7">
    <source>
        <dbReference type="Proteomes" id="UP000290909"/>
    </source>
</evidence>
<reference evidence="6 7" key="1">
    <citation type="submission" date="2019-01" db="EMBL/GenBank/DDBJ databases">
        <authorList>
            <consortium name="Pathogen Informatics"/>
        </authorList>
    </citation>
    <scope>NUCLEOTIDE SEQUENCE [LARGE SCALE GENOMIC DNA]</scope>
    <source>
        <strain evidence="6 7">NCTC10172</strain>
    </source>
</reference>
<evidence type="ECO:0000313" key="6">
    <source>
        <dbReference type="EMBL" id="VEU82789.1"/>
    </source>
</evidence>
<keyword evidence="4" id="KW-0574">Periplasm</keyword>
<evidence type="ECO:0000256" key="2">
    <source>
        <dbReference type="ARBA" id="ARBA00022448"/>
    </source>
</evidence>
<dbReference type="CDD" id="cd13663">
    <property type="entry name" value="PBP2_PotD_PotF_like_2"/>
    <property type="match status" value="1"/>
</dbReference>
<dbReference type="Proteomes" id="UP000290909">
    <property type="component" value="Chromosome"/>
</dbReference>
<keyword evidence="2" id="KW-0813">Transport</keyword>
<gene>
    <name evidence="6" type="primary">potF</name>
    <name evidence="6" type="ORF">NCTC10172_00813</name>
</gene>
<dbReference type="KEGG" id="ahk:NCTC10172_00813"/>
<protein>
    <submittedName>
        <fullName evidence="6">Putrescine-binding periplasmic protein</fullName>
    </submittedName>
</protein>
<dbReference type="Pfam" id="PF13416">
    <property type="entry name" value="SBP_bac_8"/>
    <property type="match status" value="1"/>
</dbReference>
<dbReference type="PRINTS" id="PR00909">
    <property type="entry name" value="SPERMDNBNDNG"/>
</dbReference>
<dbReference type="GO" id="GO:0015846">
    <property type="term" value="P:polyamine transport"/>
    <property type="evidence" value="ECO:0007669"/>
    <property type="project" value="InterPro"/>
</dbReference>
<evidence type="ECO:0000256" key="1">
    <source>
        <dbReference type="ARBA" id="ARBA00004418"/>
    </source>
</evidence>
<feature type="chain" id="PRO_5019178639" evidence="5">
    <location>
        <begin position="23"/>
        <end position="380"/>
    </location>
</feature>
<proteinExistence type="predicted"/>
<dbReference type="STRING" id="1408416.GCA_000702765_00251"/>
<feature type="signal peptide" evidence="5">
    <location>
        <begin position="1"/>
        <end position="22"/>
    </location>
</feature>
<dbReference type="EMBL" id="LR215050">
    <property type="protein sequence ID" value="VEU82789.1"/>
    <property type="molecule type" value="Genomic_DNA"/>
</dbReference>
<dbReference type="PANTHER" id="PTHR30222">
    <property type="entry name" value="SPERMIDINE/PUTRESCINE-BINDING PERIPLASMIC PROTEIN"/>
    <property type="match status" value="1"/>
</dbReference>
<dbReference type="SUPFAM" id="SSF53850">
    <property type="entry name" value="Periplasmic binding protein-like II"/>
    <property type="match status" value="1"/>
</dbReference>
<dbReference type="Gene3D" id="3.40.190.10">
    <property type="entry name" value="Periplasmic binding protein-like II"/>
    <property type="match status" value="2"/>
</dbReference>
<accession>A0A449BK12</accession>
<dbReference type="PANTHER" id="PTHR30222:SF17">
    <property type="entry name" value="SPERMIDINE_PUTRESCINE-BINDING PERIPLASMIC PROTEIN"/>
    <property type="match status" value="1"/>
</dbReference>
<dbReference type="PROSITE" id="PS51257">
    <property type="entry name" value="PROKAR_LIPOPROTEIN"/>
    <property type="match status" value="1"/>
</dbReference>
<comment type="subcellular location">
    <subcellularLocation>
        <location evidence="1">Periplasm</location>
    </subcellularLocation>
</comment>
<keyword evidence="3 5" id="KW-0732">Signal</keyword>
<dbReference type="GO" id="GO:0019808">
    <property type="term" value="F:polyamine binding"/>
    <property type="evidence" value="ECO:0007669"/>
    <property type="project" value="InterPro"/>
</dbReference>
<sequence length="380" mass="43679">MKKILTLAFTFLSILFLTSCNTTQKLLILNWGEYINEDLVLAFEEEFNVEVSISIADSNELFYSKVKSGTTAYDLVLPSDYMIAKMVDEKLIQPIQFDKLSNYDPENNPYMQGLQGIINTMEVEDRDYFVPYFWGSFGLMYNKRVAGLEEALHEHGWAAYFEPSKRPTNRVGMYDVAQYAYSTAMLYHHISPLSLPETVSEGQTLTNLELARQTLKAAKFTVFADDQLKKDIQSNNLDLAYVWTGDFLDVLYVDLDEGMNYDEKLYDIYIPENTMAFMDAFVIPTKARHVDLAHEFINFFLNPDNAYENAGVVGYATPLQQTYDAIAYYEGDDEWLTSWARAQQDYYPDTGDFHGVPYANFSNEVLSRLLNMLNDVKTSK</sequence>
<evidence type="ECO:0000256" key="5">
    <source>
        <dbReference type="SAM" id="SignalP"/>
    </source>
</evidence>
<dbReference type="GO" id="GO:0042597">
    <property type="term" value="C:periplasmic space"/>
    <property type="evidence" value="ECO:0007669"/>
    <property type="project" value="UniProtKB-SubCell"/>
</dbReference>
<name>A0A449BK12_9MOLU</name>
<evidence type="ECO:0000256" key="3">
    <source>
        <dbReference type="ARBA" id="ARBA00022729"/>
    </source>
</evidence>